<evidence type="ECO:0000313" key="3">
    <source>
        <dbReference type="Proteomes" id="UP000470771"/>
    </source>
</evidence>
<gene>
    <name evidence="2" type="ORF">GQN54_01675</name>
</gene>
<comment type="caution">
    <text evidence="2">The sequence shown here is derived from an EMBL/GenBank/DDBJ whole genome shotgun (WGS) entry which is preliminary data.</text>
</comment>
<dbReference type="InterPro" id="IPR001173">
    <property type="entry name" value="Glyco_trans_2-like"/>
</dbReference>
<dbReference type="SUPFAM" id="SSF53448">
    <property type="entry name" value="Nucleotide-diphospho-sugar transferases"/>
    <property type="match status" value="1"/>
</dbReference>
<proteinExistence type="predicted"/>
<evidence type="ECO:0000313" key="2">
    <source>
        <dbReference type="EMBL" id="NBG64808.1"/>
    </source>
</evidence>
<dbReference type="EMBL" id="WWNE01000003">
    <property type="protein sequence ID" value="NBG64808.1"/>
    <property type="molecule type" value="Genomic_DNA"/>
</dbReference>
<dbReference type="InterPro" id="IPR050256">
    <property type="entry name" value="Glycosyltransferase_2"/>
</dbReference>
<evidence type="ECO:0000259" key="1">
    <source>
        <dbReference type="Pfam" id="PF00535"/>
    </source>
</evidence>
<dbReference type="AlphaFoldDB" id="A0A6N9NDX4"/>
<name>A0A6N9NDX4_9FLAO</name>
<keyword evidence="2" id="KW-0808">Transferase</keyword>
<dbReference type="GO" id="GO:0016740">
    <property type="term" value="F:transferase activity"/>
    <property type="evidence" value="ECO:0007669"/>
    <property type="project" value="UniProtKB-KW"/>
</dbReference>
<feature type="domain" description="Glycosyltransferase 2-like" evidence="1">
    <location>
        <begin position="8"/>
        <end position="161"/>
    </location>
</feature>
<dbReference type="Proteomes" id="UP000470771">
    <property type="component" value="Unassembled WGS sequence"/>
</dbReference>
<sequence length="232" mass="25754">MLQPDIIVIIPAFNEENSVGKVVNDIPKEWVQEVIVVNNNSTDATSENAQKAGATVLAEPRQGYGRACLKGMEYVAQLSNKPDIIVFLDADYSDYPEELPLVVQPIIDETADLVIGSRALGDREGGSMTIPQIFGNWLATTLIRWLYKVEYTDLGPFRAIKYDKLVSLNMEDKTYGWTVEMQVKAAKKGVKSTEVAVNYKKRIGHSKVSGTVKGTILAGYKIITTIFKYAWS</sequence>
<dbReference type="Pfam" id="PF00535">
    <property type="entry name" value="Glycos_transf_2"/>
    <property type="match status" value="1"/>
</dbReference>
<dbReference type="PANTHER" id="PTHR48090:SF7">
    <property type="entry name" value="RFBJ PROTEIN"/>
    <property type="match status" value="1"/>
</dbReference>
<organism evidence="2 3">
    <name type="scientific">Acidiluteibacter ferrifornacis</name>
    <dbReference type="NCBI Taxonomy" id="2692424"/>
    <lineage>
        <taxon>Bacteria</taxon>
        <taxon>Pseudomonadati</taxon>
        <taxon>Bacteroidota</taxon>
        <taxon>Flavobacteriia</taxon>
        <taxon>Flavobacteriales</taxon>
        <taxon>Cryomorphaceae</taxon>
        <taxon>Acidiluteibacter</taxon>
    </lineage>
</organism>
<dbReference type="PANTHER" id="PTHR48090">
    <property type="entry name" value="UNDECAPRENYL-PHOSPHATE 4-DEOXY-4-FORMAMIDO-L-ARABINOSE TRANSFERASE-RELATED"/>
    <property type="match status" value="1"/>
</dbReference>
<dbReference type="Gene3D" id="3.90.550.10">
    <property type="entry name" value="Spore Coat Polysaccharide Biosynthesis Protein SpsA, Chain A"/>
    <property type="match status" value="1"/>
</dbReference>
<protein>
    <submittedName>
        <fullName evidence="2">Glycosyltransferase</fullName>
    </submittedName>
</protein>
<reference evidence="2 3" key="1">
    <citation type="submission" date="2019-12" db="EMBL/GenBank/DDBJ databases">
        <authorList>
            <person name="Zhao J."/>
        </authorList>
    </citation>
    <scope>NUCLEOTIDE SEQUENCE [LARGE SCALE GENOMIC DNA]</scope>
    <source>
        <strain evidence="2 3">S-15</strain>
    </source>
</reference>
<dbReference type="InterPro" id="IPR029044">
    <property type="entry name" value="Nucleotide-diphossugar_trans"/>
</dbReference>
<keyword evidence="3" id="KW-1185">Reference proteome</keyword>
<dbReference type="CDD" id="cd04179">
    <property type="entry name" value="DPM_DPG-synthase_like"/>
    <property type="match status" value="1"/>
</dbReference>
<accession>A0A6N9NDX4</accession>